<sequence length="151" mass="16612">MMMAYGMFVFALNSAPYQELQRQSGWRHDGQGRVGKRPARQFLGPGDDTITLTGTLLPHFTGGQQNLDELREMANEGGAWPLIEGNGTFYGLYVIEGMSETKSHQMRDGSAQRIAFSLTLQRIDDESAEQLGSLAAAFSRLRSGNIARALV</sequence>
<reference evidence="2" key="1">
    <citation type="submission" date="2022-05" db="EMBL/GenBank/DDBJ databases">
        <title>Halomonas geminus sp. nov. and Halomonas llamarensis sp. nov. isolated from high-altitude salars of the Atacama Desert.</title>
        <authorList>
            <person name="Hintersatz C."/>
            <person name="Rojas L.A."/>
            <person name="Wei T.-S."/>
            <person name="Kutschke S."/>
            <person name="Lehmann F."/>
            <person name="Jain R."/>
            <person name="Pollmann K."/>
        </authorList>
    </citation>
    <scope>NUCLEOTIDE SEQUENCE</scope>
    <source>
        <strain evidence="2">ATCHA</strain>
    </source>
</reference>
<keyword evidence="3" id="KW-1185">Reference proteome</keyword>
<organism evidence="2 3">
    <name type="scientific">Halomonas llamarensis</name>
    <dbReference type="NCBI Taxonomy" id="2945104"/>
    <lineage>
        <taxon>Bacteria</taxon>
        <taxon>Pseudomonadati</taxon>
        <taxon>Pseudomonadota</taxon>
        <taxon>Gammaproteobacteria</taxon>
        <taxon>Oceanospirillales</taxon>
        <taxon>Halomonadaceae</taxon>
        <taxon>Halomonas</taxon>
    </lineage>
</organism>
<dbReference type="PIRSF" id="PIRSF029208">
    <property type="entry name" value="Phage_tail_GPU"/>
    <property type="match status" value="1"/>
</dbReference>
<dbReference type="RefSeq" id="WP_250082037.1">
    <property type="nucleotide sequence ID" value="NZ_JAMJPJ010000016.1"/>
</dbReference>
<accession>A0ABT0SRJ5</accession>
<proteinExistence type="predicted"/>
<dbReference type="EMBL" id="JAMJPJ010000016">
    <property type="protein sequence ID" value="MCL7930449.1"/>
    <property type="molecule type" value="Genomic_DNA"/>
</dbReference>
<evidence type="ECO:0000313" key="3">
    <source>
        <dbReference type="Proteomes" id="UP001165308"/>
    </source>
</evidence>
<comment type="caution">
    <text evidence="2">The sequence shown here is derived from an EMBL/GenBank/DDBJ whole genome shotgun (WGS) entry which is preliminary data.</text>
</comment>
<evidence type="ECO:0000313" key="2">
    <source>
        <dbReference type="EMBL" id="MCL7930449.1"/>
    </source>
</evidence>
<dbReference type="Proteomes" id="UP001165308">
    <property type="component" value="Unassembled WGS sequence"/>
</dbReference>
<feature type="region of interest" description="Disordered" evidence="1">
    <location>
        <begin position="24"/>
        <end position="44"/>
    </location>
</feature>
<dbReference type="Pfam" id="PF06995">
    <property type="entry name" value="Phage_P2_GpU"/>
    <property type="match status" value="1"/>
</dbReference>
<dbReference type="InterPro" id="IPR016912">
    <property type="entry name" value="Phage_P2_GpU"/>
</dbReference>
<name>A0ABT0SRJ5_9GAMM</name>
<evidence type="ECO:0000256" key="1">
    <source>
        <dbReference type="SAM" id="MobiDB-lite"/>
    </source>
</evidence>
<protein>
    <submittedName>
        <fullName evidence="2">Phage tail protein</fullName>
    </submittedName>
</protein>
<dbReference type="InterPro" id="IPR009734">
    <property type="entry name" value="Myoviridae_GpU"/>
</dbReference>
<gene>
    <name evidence="2" type="ORF">M8006_10755</name>
</gene>